<dbReference type="GO" id="GO:0006887">
    <property type="term" value="P:exocytosis"/>
    <property type="evidence" value="ECO:0007669"/>
    <property type="project" value="UniProtKB-KW"/>
</dbReference>
<dbReference type="SUPFAM" id="SSF74788">
    <property type="entry name" value="Cullin repeat-like"/>
    <property type="match status" value="1"/>
</dbReference>
<comment type="caution">
    <text evidence="6">The sequence shown here is derived from an EMBL/GenBank/DDBJ whole genome shotgun (WGS) entry which is preliminary data.</text>
</comment>
<accession>A0A8T0GS39</accession>
<dbReference type="Gene3D" id="1.20.1280.170">
    <property type="entry name" value="Exocyst complex component Exo70"/>
    <property type="match status" value="1"/>
</dbReference>
<dbReference type="AlphaFoldDB" id="A0A8T0GS39"/>
<dbReference type="PANTHER" id="PTHR12542">
    <property type="entry name" value="EXOCYST COMPLEX PROTEIN EXO70"/>
    <property type="match status" value="1"/>
</dbReference>
<feature type="compositionally biased region" description="Polar residues" evidence="4">
    <location>
        <begin position="220"/>
        <end position="232"/>
    </location>
</feature>
<dbReference type="Pfam" id="PF20669">
    <property type="entry name" value="Exo70_N"/>
    <property type="match status" value="1"/>
</dbReference>
<feature type="region of interest" description="Disordered" evidence="4">
    <location>
        <begin position="212"/>
        <end position="232"/>
    </location>
</feature>
<evidence type="ECO:0000256" key="2">
    <source>
        <dbReference type="ARBA" id="ARBA00022448"/>
    </source>
</evidence>
<dbReference type="PANTHER" id="PTHR12542:SF85">
    <property type="entry name" value="EXOCYST SUBUNIT EXO70 FAMILY PROTEIN"/>
    <property type="match status" value="1"/>
</dbReference>
<sequence length="672" mass="75938">MGAESAGEQKTPWPTQRAALPPSDGLAKLLAARNALCLSLEKSRALGDLLNESNKRLQNAQQRLSPVRRALEPLQAKSKVAEGLAKRIDKTLEPAMSVLQMFDVVSKIRVRLMREPKDDFDGYLNALVELEEPLNYLKDNSIAAVKYLQEAVTYLNETGSTDTARLKRLNESLVTLKSQQPGGAHELDGGLLVTALGKLEKEFKRLLSEHSRPIHLPEQMTPQEGESPTSSSELDYLVRYPPEVLQRLQVIITKLAGNAHYNRCIDAYQEIRGGLCDESLQALGVDYMDNITPKSVNAISWDELQEMIQKWTEQLEVVVKMLYAGERRLARQVFKNVGQSVWVEILRDLAAPDISLFLRFGESVAASEHSPEKLCKLLQMYESMEKCEHSVIQVFDGQACGEIRARYRELLKQVVYAAGKTFWEIDDWIKDQQEVVAPDGRVMRLCSWVVNYLKYVLELFPKTLSKVLRIAQSWEGAGAQEKGLSQGLATILETMEGLVEARAKEYQDPALRHIFLMNNMYYIRKRVKNSELGPLLGEDWISDIGRKVSQNTLKYQREGWQRVLQHLNREGLQGSSSSSKSASRDLVRQRLRAFSAAFDETIQAQSKWIIPEPDLRDGTLAAITQMVVPAYRSFLGHFGPLLEGRLRDSDKYIKHSPEMVETMIGDLFTGNS</sequence>
<name>A0A8T0GS39_CERPU</name>
<dbReference type="GO" id="GO:0000145">
    <property type="term" value="C:exocyst"/>
    <property type="evidence" value="ECO:0007669"/>
    <property type="project" value="InterPro"/>
</dbReference>
<organism evidence="6 7">
    <name type="scientific">Ceratodon purpureus</name>
    <name type="common">Fire moss</name>
    <name type="synonym">Dicranum purpureum</name>
    <dbReference type="NCBI Taxonomy" id="3225"/>
    <lineage>
        <taxon>Eukaryota</taxon>
        <taxon>Viridiplantae</taxon>
        <taxon>Streptophyta</taxon>
        <taxon>Embryophyta</taxon>
        <taxon>Bryophyta</taxon>
        <taxon>Bryophytina</taxon>
        <taxon>Bryopsida</taxon>
        <taxon>Dicranidae</taxon>
        <taxon>Pseudoditrichales</taxon>
        <taxon>Ditrichaceae</taxon>
        <taxon>Ceratodon</taxon>
    </lineage>
</organism>
<dbReference type="EMBL" id="CM026430">
    <property type="protein sequence ID" value="KAG0561743.1"/>
    <property type="molecule type" value="Genomic_DNA"/>
</dbReference>
<dbReference type="InterPro" id="IPR046364">
    <property type="entry name" value="Exo70_C"/>
</dbReference>
<evidence type="ECO:0000313" key="7">
    <source>
        <dbReference type="Proteomes" id="UP000822688"/>
    </source>
</evidence>
<dbReference type="GO" id="GO:0005546">
    <property type="term" value="F:phosphatidylinositol-4,5-bisphosphate binding"/>
    <property type="evidence" value="ECO:0007669"/>
    <property type="project" value="InterPro"/>
</dbReference>
<keyword evidence="3" id="KW-0653">Protein transport</keyword>
<comment type="similarity">
    <text evidence="1 3">Belongs to the EXO70 family.</text>
</comment>
<dbReference type="Pfam" id="PF03081">
    <property type="entry name" value="Exo70_C"/>
    <property type="match status" value="1"/>
</dbReference>
<protein>
    <recommendedName>
        <fullName evidence="3">Exocyst subunit Exo70 family protein</fullName>
    </recommendedName>
</protein>
<keyword evidence="7" id="KW-1185">Reference proteome</keyword>
<dbReference type="InterPro" id="IPR016159">
    <property type="entry name" value="Cullin_repeat-like_dom_sf"/>
</dbReference>
<dbReference type="InterPro" id="IPR004140">
    <property type="entry name" value="Exo70"/>
</dbReference>
<evidence type="ECO:0000256" key="4">
    <source>
        <dbReference type="SAM" id="MobiDB-lite"/>
    </source>
</evidence>
<comment type="function">
    <text evidence="3">Component of the exocyst complex.</text>
</comment>
<keyword evidence="2 3" id="KW-0813">Transport</keyword>
<evidence type="ECO:0000259" key="5">
    <source>
        <dbReference type="Pfam" id="PF03081"/>
    </source>
</evidence>
<dbReference type="GO" id="GO:0015031">
    <property type="term" value="P:protein transport"/>
    <property type="evidence" value="ECO:0007669"/>
    <property type="project" value="UniProtKB-KW"/>
</dbReference>
<evidence type="ECO:0000256" key="1">
    <source>
        <dbReference type="ARBA" id="ARBA00006756"/>
    </source>
</evidence>
<dbReference type="Proteomes" id="UP000822688">
    <property type="component" value="Chromosome 9"/>
</dbReference>
<gene>
    <name evidence="6" type="ORF">KC19_9G087900</name>
</gene>
<keyword evidence="3" id="KW-0268">Exocytosis</keyword>
<feature type="domain" description="Exocyst complex subunit Exo70 C-terminal" evidence="5">
    <location>
        <begin position="310"/>
        <end position="665"/>
    </location>
</feature>
<reference evidence="6" key="1">
    <citation type="submission" date="2020-06" db="EMBL/GenBank/DDBJ databases">
        <title>WGS assembly of Ceratodon purpureus strain R40.</title>
        <authorList>
            <person name="Carey S.B."/>
            <person name="Jenkins J."/>
            <person name="Shu S."/>
            <person name="Lovell J.T."/>
            <person name="Sreedasyam A."/>
            <person name="Maumus F."/>
            <person name="Tiley G.P."/>
            <person name="Fernandez-Pozo N."/>
            <person name="Barry K."/>
            <person name="Chen C."/>
            <person name="Wang M."/>
            <person name="Lipzen A."/>
            <person name="Daum C."/>
            <person name="Saski C.A."/>
            <person name="Payton A.C."/>
            <person name="Mcbreen J.C."/>
            <person name="Conrad R.E."/>
            <person name="Kollar L.M."/>
            <person name="Olsson S."/>
            <person name="Huttunen S."/>
            <person name="Landis J.B."/>
            <person name="Wickett N.J."/>
            <person name="Johnson M.G."/>
            <person name="Rensing S.A."/>
            <person name="Grimwood J."/>
            <person name="Schmutz J."/>
            <person name="Mcdaniel S.F."/>
        </authorList>
    </citation>
    <scope>NUCLEOTIDE SEQUENCE</scope>
    <source>
        <strain evidence="6">R40</strain>
    </source>
</reference>
<evidence type="ECO:0000313" key="6">
    <source>
        <dbReference type="EMBL" id="KAG0561743.1"/>
    </source>
</evidence>
<evidence type="ECO:0000256" key="3">
    <source>
        <dbReference type="RuleBase" id="RU365026"/>
    </source>
</evidence>
<proteinExistence type="inferred from homology"/>